<dbReference type="RefSeq" id="WP_116226362.1">
    <property type="nucleotide sequence ID" value="NZ_AP018437.1"/>
</dbReference>
<dbReference type="Proteomes" id="UP000256388">
    <property type="component" value="Unassembled WGS sequence"/>
</dbReference>
<name>A0A347ZPI3_9CHLR</name>
<gene>
    <name evidence="1" type="ORF">DFR64_3123</name>
</gene>
<reference evidence="1 2" key="1">
    <citation type="submission" date="2018-08" db="EMBL/GenBank/DDBJ databases">
        <title>Genomic Encyclopedia of Type Strains, Phase IV (KMG-IV): sequencing the most valuable type-strain genomes for metagenomic binning, comparative biology and taxonomic classification.</title>
        <authorList>
            <person name="Goeker M."/>
        </authorList>
    </citation>
    <scope>NUCLEOTIDE SEQUENCE [LARGE SCALE GENOMIC DNA]</scope>
    <source>
        <strain evidence="1 2">DSM 23923</strain>
    </source>
</reference>
<keyword evidence="2" id="KW-1185">Reference proteome</keyword>
<dbReference type="OrthoDB" id="7862799at2"/>
<dbReference type="AlphaFoldDB" id="A0A347ZPI3"/>
<accession>A0A347ZPI3</accession>
<evidence type="ECO:0000313" key="1">
    <source>
        <dbReference type="EMBL" id="REG04771.1"/>
    </source>
</evidence>
<evidence type="ECO:0008006" key="3">
    <source>
        <dbReference type="Google" id="ProtNLM"/>
    </source>
</evidence>
<dbReference type="EMBL" id="QUMS01000006">
    <property type="protein sequence ID" value="REG04771.1"/>
    <property type="molecule type" value="Genomic_DNA"/>
</dbReference>
<protein>
    <recommendedName>
        <fullName evidence="3">SIR2-like protein</fullName>
    </recommendedName>
</protein>
<comment type="caution">
    <text evidence="1">The sequence shown here is derived from an EMBL/GenBank/DDBJ whole genome shotgun (WGS) entry which is preliminary data.</text>
</comment>
<proteinExistence type="predicted"/>
<evidence type="ECO:0000313" key="2">
    <source>
        <dbReference type="Proteomes" id="UP000256388"/>
    </source>
</evidence>
<sequence length="320" mass="37140">MKSTIIFGNGLGMALNPDFFRLECALRNVWENSDCLNQESKSLIQSCLRAQGAGDFPNGENDLAILHLAVNACEFLNSIASDRVGWLKDEGIQFPTVSRQYITNVAWYFHHHDFRLPESFTRNLCDYIRKTKSHVATLNYDNLIYKEFIESKIVGGYNKELIDGFYDKGFNIENLERKYGNDFGYYLHLHGSPLYIEQGGVFIKQSQASAKMIPTKHLVLSHINQKPTIIDSSYVLTAYWRYLNLALQESEKIIIFGYSGMDTHLNNLIESHLADKVLQIIEWNGNVDEHIRKNFWKTQFHCEKLDLIQKENILEFHDWE</sequence>
<organism evidence="1 2">
    <name type="scientific">Pelolinea submarina</name>
    <dbReference type="NCBI Taxonomy" id="913107"/>
    <lineage>
        <taxon>Bacteria</taxon>
        <taxon>Bacillati</taxon>
        <taxon>Chloroflexota</taxon>
        <taxon>Anaerolineae</taxon>
        <taxon>Anaerolineales</taxon>
        <taxon>Anaerolineaceae</taxon>
        <taxon>Pelolinea</taxon>
    </lineage>
</organism>